<evidence type="ECO:0000313" key="2">
    <source>
        <dbReference type="Proteomes" id="UP000018130"/>
    </source>
</evidence>
<dbReference type="RefSeq" id="WP_231599381.1">
    <property type="nucleotide sequence ID" value="NZ_CAQN01000808.1"/>
</dbReference>
<reference evidence="1 2" key="2">
    <citation type="submission" date="2013-09" db="EMBL/GenBank/DDBJ databases">
        <title>Whole genome comparison of six Crocosphaera watsonii strains with differing phenotypes.</title>
        <authorList>
            <person name="Bench S.R."/>
            <person name="Heller P."/>
            <person name="Frank I."/>
            <person name="Arciniega M."/>
            <person name="Shilova I.N."/>
            <person name="Zehr J.P."/>
        </authorList>
    </citation>
    <scope>NUCLEOTIDE SEQUENCE [LARGE SCALE GENOMIC DNA]</scope>
    <source>
        <strain evidence="1 2">WH 0402</strain>
    </source>
</reference>
<reference evidence="1 2" key="1">
    <citation type="submission" date="2013-01" db="EMBL/GenBank/DDBJ databases">
        <authorList>
            <person name="Bench S."/>
        </authorList>
    </citation>
    <scope>NUCLEOTIDE SEQUENCE [LARGE SCALE GENOMIC DNA]</scope>
    <source>
        <strain evidence="1 2">WH 0402</strain>
    </source>
</reference>
<evidence type="ECO:0000313" key="1">
    <source>
        <dbReference type="EMBL" id="CCQ68619.1"/>
    </source>
</evidence>
<comment type="caution">
    <text evidence="1">The sequence shown here is derived from an EMBL/GenBank/DDBJ whole genome shotgun (WGS) entry which is preliminary data.</text>
</comment>
<organism evidence="1 2">
    <name type="scientific">Crocosphaera watsonii WH 0402</name>
    <dbReference type="NCBI Taxonomy" id="1284629"/>
    <lineage>
        <taxon>Bacteria</taxon>
        <taxon>Bacillati</taxon>
        <taxon>Cyanobacteriota</taxon>
        <taxon>Cyanophyceae</taxon>
        <taxon>Oscillatoriophycideae</taxon>
        <taxon>Chroococcales</taxon>
        <taxon>Aphanothecaceae</taxon>
        <taxon>Crocosphaera</taxon>
    </lineage>
</organism>
<sequence>MKFPEIDRNLAQRQLALLGHSINKPVYLRFFYPSDDPRKDGDGGRKADKINWNQIEKYQKEGRGAYLVVNGGGP</sequence>
<protein>
    <submittedName>
        <fullName evidence="1">Uncharacterized protein</fullName>
    </submittedName>
</protein>
<gene>
    <name evidence="1" type="ORF">CWATWH0402_1474</name>
</gene>
<dbReference type="AlphaFoldDB" id="T2JU63"/>
<name>T2JU63_CROWT</name>
<dbReference type="Proteomes" id="UP000018130">
    <property type="component" value="Unassembled WGS sequence"/>
</dbReference>
<proteinExistence type="predicted"/>
<dbReference type="EMBL" id="CAQN01000808">
    <property type="protein sequence ID" value="CCQ68619.1"/>
    <property type="molecule type" value="Genomic_DNA"/>
</dbReference>
<accession>T2JU63</accession>